<proteinExistence type="predicted"/>
<keyword evidence="3" id="KW-1185">Reference proteome</keyword>
<evidence type="ECO:0000256" key="1">
    <source>
        <dbReference type="SAM" id="Phobius"/>
    </source>
</evidence>
<keyword evidence="1" id="KW-0812">Transmembrane</keyword>
<organism evidence="2 3">
    <name type="scientific">Rubroshorea leprosula</name>
    <dbReference type="NCBI Taxonomy" id="152421"/>
    <lineage>
        <taxon>Eukaryota</taxon>
        <taxon>Viridiplantae</taxon>
        <taxon>Streptophyta</taxon>
        <taxon>Embryophyta</taxon>
        <taxon>Tracheophyta</taxon>
        <taxon>Spermatophyta</taxon>
        <taxon>Magnoliopsida</taxon>
        <taxon>eudicotyledons</taxon>
        <taxon>Gunneridae</taxon>
        <taxon>Pentapetalae</taxon>
        <taxon>rosids</taxon>
        <taxon>malvids</taxon>
        <taxon>Malvales</taxon>
        <taxon>Dipterocarpaceae</taxon>
        <taxon>Rubroshorea</taxon>
    </lineage>
</organism>
<reference evidence="2 3" key="1">
    <citation type="journal article" date="2021" name="Commun. Biol.">
        <title>The genome of Shorea leprosula (Dipterocarpaceae) highlights the ecological relevance of drought in aseasonal tropical rainforests.</title>
        <authorList>
            <person name="Ng K.K.S."/>
            <person name="Kobayashi M.J."/>
            <person name="Fawcett J.A."/>
            <person name="Hatakeyama M."/>
            <person name="Paape T."/>
            <person name="Ng C.H."/>
            <person name="Ang C.C."/>
            <person name="Tnah L.H."/>
            <person name="Lee C.T."/>
            <person name="Nishiyama T."/>
            <person name="Sese J."/>
            <person name="O'Brien M.J."/>
            <person name="Copetti D."/>
            <person name="Mohd Noor M.I."/>
            <person name="Ong R.C."/>
            <person name="Putra M."/>
            <person name="Sireger I.Z."/>
            <person name="Indrioko S."/>
            <person name="Kosugi Y."/>
            <person name="Izuno A."/>
            <person name="Isagi Y."/>
            <person name="Lee S.L."/>
            <person name="Shimizu K.K."/>
        </authorList>
    </citation>
    <scope>NUCLEOTIDE SEQUENCE [LARGE SCALE GENOMIC DNA]</scope>
    <source>
        <tissue evidence="2">Leaf</tissue>
    </source>
</reference>
<gene>
    <name evidence="2" type="ORF">SLEP1_g26543</name>
</gene>
<dbReference type="EMBL" id="BPVZ01000044">
    <property type="protein sequence ID" value="GKV15792.1"/>
    <property type="molecule type" value="Genomic_DNA"/>
</dbReference>
<accession>A0AAV5JQ91</accession>
<keyword evidence="1" id="KW-1133">Transmembrane helix</keyword>
<dbReference type="AlphaFoldDB" id="A0AAV5JQ91"/>
<sequence>MQLAKISVDRHLVLTLAFGRIISSIILPITRKLNLEHKKNMKN</sequence>
<comment type="caution">
    <text evidence="2">The sequence shown here is derived from an EMBL/GenBank/DDBJ whole genome shotgun (WGS) entry which is preliminary data.</text>
</comment>
<feature type="transmembrane region" description="Helical" evidence="1">
    <location>
        <begin position="12"/>
        <end position="30"/>
    </location>
</feature>
<evidence type="ECO:0000313" key="3">
    <source>
        <dbReference type="Proteomes" id="UP001054252"/>
    </source>
</evidence>
<evidence type="ECO:0000313" key="2">
    <source>
        <dbReference type="EMBL" id="GKV15792.1"/>
    </source>
</evidence>
<name>A0AAV5JQ91_9ROSI</name>
<protein>
    <submittedName>
        <fullName evidence="2">Uncharacterized protein</fullName>
    </submittedName>
</protein>
<dbReference type="Proteomes" id="UP001054252">
    <property type="component" value="Unassembled WGS sequence"/>
</dbReference>
<keyword evidence="1" id="KW-0472">Membrane</keyword>